<dbReference type="GeneID" id="37028627"/>
<name>A0A316UKR9_9BASI</name>
<evidence type="ECO:0000313" key="2">
    <source>
        <dbReference type="EMBL" id="PWN25866.1"/>
    </source>
</evidence>
<accession>A0A316UKR9</accession>
<keyword evidence="3" id="KW-1185">Reference proteome</keyword>
<sequence>MSTEKQTAAPQDATTVTSSSSRQIYAPDGAQTIWDAEAYRKYDNDLWGTSTSGNYNALYGLYIEQDSLYAEPHTIKITDAEGGILWHFLFPLGTSVSSLVNRGTIYMIPGDQTQDNVSEADCLEARSESLHFKGLCQPRKGRKGHGFPWSKGPKPATSDGYTWKLPLSANTVEDIEERMSDLAGSVSEDKHQTVADERGCRNRDYIEFTVPSATNGQTDRTFVWLCTVSSMMYK</sequence>
<reference evidence="2 3" key="1">
    <citation type="journal article" date="2018" name="Mol. Biol. Evol.">
        <title>Broad Genomic Sampling Reveals a Smut Pathogenic Ancestry of the Fungal Clade Ustilaginomycotina.</title>
        <authorList>
            <person name="Kijpornyongpan T."/>
            <person name="Mondo S.J."/>
            <person name="Barry K."/>
            <person name="Sandor L."/>
            <person name="Lee J."/>
            <person name="Lipzen A."/>
            <person name="Pangilinan J."/>
            <person name="LaButti K."/>
            <person name="Hainaut M."/>
            <person name="Henrissat B."/>
            <person name="Grigoriev I.V."/>
            <person name="Spatafora J.W."/>
            <person name="Aime M.C."/>
        </authorList>
    </citation>
    <scope>NUCLEOTIDE SEQUENCE [LARGE SCALE GENOMIC DNA]</scope>
    <source>
        <strain evidence="2 3">MCA 5214</strain>
    </source>
</reference>
<proteinExistence type="predicted"/>
<protein>
    <submittedName>
        <fullName evidence="2">Uncharacterized protein</fullName>
    </submittedName>
</protein>
<dbReference type="AlphaFoldDB" id="A0A316UKR9"/>
<dbReference type="EMBL" id="KZ819674">
    <property type="protein sequence ID" value="PWN25866.1"/>
    <property type="molecule type" value="Genomic_DNA"/>
</dbReference>
<dbReference type="Proteomes" id="UP000245884">
    <property type="component" value="Unassembled WGS sequence"/>
</dbReference>
<organism evidence="2 3">
    <name type="scientific">Jaminaea rosea</name>
    <dbReference type="NCBI Taxonomy" id="1569628"/>
    <lineage>
        <taxon>Eukaryota</taxon>
        <taxon>Fungi</taxon>
        <taxon>Dikarya</taxon>
        <taxon>Basidiomycota</taxon>
        <taxon>Ustilaginomycotina</taxon>
        <taxon>Exobasidiomycetes</taxon>
        <taxon>Microstromatales</taxon>
        <taxon>Microstromatales incertae sedis</taxon>
        <taxon>Jaminaea</taxon>
    </lineage>
</organism>
<evidence type="ECO:0000313" key="3">
    <source>
        <dbReference type="Proteomes" id="UP000245884"/>
    </source>
</evidence>
<dbReference type="RefSeq" id="XP_025360478.1">
    <property type="nucleotide sequence ID" value="XM_025506804.1"/>
</dbReference>
<feature type="region of interest" description="Disordered" evidence="1">
    <location>
        <begin position="1"/>
        <end position="21"/>
    </location>
</feature>
<gene>
    <name evidence="2" type="ORF">BDZ90DRAFT_233879</name>
</gene>
<evidence type="ECO:0000256" key="1">
    <source>
        <dbReference type="SAM" id="MobiDB-lite"/>
    </source>
</evidence>